<dbReference type="Proteomes" id="UP000176998">
    <property type="component" value="Unassembled WGS sequence"/>
</dbReference>
<dbReference type="OrthoDB" id="10507747at2759"/>
<sequence length="88" mass="9192">MRTQYVLVLEHKKITSLSESWPGGDVVVVADATAIGNASAVDADVHHAPGLEPRNITSSPRPSPEVNAVVLVADTISIDEVSVVCDAC</sequence>
<dbReference type="AlphaFoldDB" id="A0A1G4AMC1"/>
<protein>
    <submittedName>
        <fullName evidence="1">Uncharacterized protein</fullName>
    </submittedName>
</protein>
<comment type="caution">
    <text evidence="1">The sequence shown here is derived from an EMBL/GenBank/DDBJ whole genome shotgun (WGS) entry which is preliminary data.</text>
</comment>
<organism evidence="1 2">
    <name type="scientific">Colletotrichum orchidophilum</name>
    <dbReference type="NCBI Taxonomy" id="1209926"/>
    <lineage>
        <taxon>Eukaryota</taxon>
        <taxon>Fungi</taxon>
        <taxon>Dikarya</taxon>
        <taxon>Ascomycota</taxon>
        <taxon>Pezizomycotina</taxon>
        <taxon>Sordariomycetes</taxon>
        <taxon>Hypocreomycetidae</taxon>
        <taxon>Glomerellales</taxon>
        <taxon>Glomerellaceae</taxon>
        <taxon>Colletotrichum</taxon>
    </lineage>
</organism>
<name>A0A1G4AMC1_9PEZI</name>
<gene>
    <name evidence="1" type="ORF">CORC01_14469</name>
</gene>
<evidence type="ECO:0000313" key="1">
    <source>
        <dbReference type="EMBL" id="OHE90235.1"/>
    </source>
</evidence>
<keyword evidence="2" id="KW-1185">Reference proteome</keyword>
<dbReference type="EMBL" id="MJBS01000305">
    <property type="protein sequence ID" value="OHE90235.1"/>
    <property type="molecule type" value="Genomic_DNA"/>
</dbReference>
<dbReference type="RefSeq" id="XP_022467413.1">
    <property type="nucleotide sequence ID" value="XM_022626079.1"/>
</dbReference>
<evidence type="ECO:0000313" key="2">
    <source>
        <dbReference type="Proteomes" id="UP000176998"/>
    </source>
</evidence>
<dbReference type="GeneID" id="34567589"/>
<accession>A0A1G4AMC1</accession>
<reference evidence="1 2" key="1">
    <citation type="submission" date="2016-09" db="EMBL/GenBank/DDBJ databases">
        <authorList>
            <person name="Capua I."/>
            <person name="De Benedictis P."/>
            <person name="Joannis T."/>
            <person name="Lombin L.H."/>
            <person name="Cattoli G."/>
        </authorList>
    </citation>
    <scope>NUCLEOTIDE SEQUENCE [LARGE SCALE GENOMIC DNA]</scope>
    <source>
        <strain evidence="1 2">IMI 309357</strain>
    </source>
</reference>
<proteinExistence type="predicted"/>